<keyword evidence="3" id="KW-1185">Reference proteome</keyword>
<dbReference type="AlphaFoldDB" id="A0A5C4UY90"/>
<dbReference type="EMBL" id="VDGT01000015">
    <property type="protein sequence ID" value="TNM27939.1"/>
    <property type="molecule type" value="Genomic_DNA"/>
</dbReference>
<proteinExistence type="predicted"/>
<dbReference type="OrthoDB" id="4337443at2"/>
<evidence type="ECO:0000313" key="2">
    <source>
        <dbReference type="EMBL" id="TNM27939.1"/>
    </source>
</evidence>
<gene>
    <name evidence="2" type="ORF">FH715_19290</name>
</gene>
<evidence type="ECO:0000256" key="1">
    <source>
        <dbReference type="SAM" id="MobiDB-lite"/>
    </source>
</evidence>
<reference evidence="2 3" key="1">
    <citation type="submission" date="2019-06" db="EMBL/GenBank/DDBJ databases">
        <title>Draft genome of Streptomyces sedi sp. JCM16909.</title>
        <authorList>
            <person name="Klykleung N."/>
            <person name="Tanasupawat S."/>
            <person name="Kudo T."/>
            <person name="Yuki M."/>
            <person name="Ohkuma M."/>
        </authorList>
    </citation>
    <scope>NUCLEOTIDE SEQUENCE [LARGE SCALE GENOMIC DNA]</scope>
    <source>
        <strain evidence="2 3">JCM 16909</strain>
    </source>
</reference>
<accession>A0A5C4UY90</accession>
<feature type="compositionally biased region" description="Basic and acidic residues" evidence="1">
    <location>
        <begin position="56"/>
        <end position="71"/>
    </location>
</feature>
<dbReference type="Proteomes" id="UP000311713">
    <property type="component" value="Unassembled WGS sequence"/>
</dbReference>
<organism evidence="2 3">
    <name type="scientific">Streptomyces sedi</name>
    <dbReference type="NCBI Taxonomy" id="555059"/>
    <lineage>
        <taxon>Bacteria</taxon>
        <taxon>Bacillati</taxon>
        <taxon>Actinomycetota</taxon>
        <taxon>Actinomycetes</taxon>
        <taxon>Kitasatosporales</taxon>
        <taxon>Streptomycetaceae</taxon>
        <taxon>Streptomyces</taxon>
    </lineage>
</organism>
<evidence type="ECO:0000313" key="3">
    <source>
        <dbReference type="Proteomes" id="UP000311713"/>
    </source>
</evidence>
<dbReference type="RefSeq" id="WP_139647023.1">
    <property type="nucleotide sequence ID" value="NZ_BAAAZS010000017.1"/>
</dbReference>
<sequence>MAKKAPQPKRGNPLQARPGFRPLTEPDEITPDPEGNRAQRRAAAKAAKKGVVSPADEERTNADDQEATHSE</sequence>
<feature type="compositionally biased region" description="Basic residues" evidence="1">
    <location>
        <begin position="38"/>
        <end position="48"/>
    </location>
</feature>
<feature type="region of interest" description="Disordered" evidence="1">
    <location>
        <begin position="1"/>
        <end position="71"/>
    </location>
</feature>
<name>A0A5C4UY90_9ACTN</name>
<comment type="caution">
    <text evidence="2">The sequence shown here is derived from an EMBL/GenBank/DDBJ whole genome shotgun (WGS) entry which is preliminary data.</text>
</comment>
<protein>
    <submittedName>
        <fullName evidence="2">Uncharacterized protein</fullName>
    </submittedName>
</protein>